<reference evidence="2 3" key="1">
    <citation type="submission" date="2019-08" db="EMBL/GenBank/DDBJ databases">
        <title>Amphibian skin-associated Pigmentiphaga: genome sequence and occurrence across geography and hosts.</title>
        <authorList>
            <person name="Bletz M.C."/>
            <person name="Bunk B."/>
            <person name="Sproeer C."/>
            <person name="Biwer P."/>
            <person name="Reiter S."/>
            <person name="Rabemananjara F.C.E."/>
            <person name="Schulz S."/>
            <person name="Overmann J."/>
            <person name="Vences M."/>
        </authorList>
    </citation>
    <scope>NUCLEOTIDE SEQUENCE [LARGE SCALE GENOMIC DNA]</scope>
    <source>
        <strain evidence="2 3">Mada1488</strain>
    </source>
</reference>
<dbReference type="KEGG" id="pacr:FXN63_10430"/>
<dbReference type="EMBL" id="CP043046">
    <property type="protein sequence ID" value="QEI06208.1"/>
    <property type="molecule type" value="Genomic_DNA"/>
</dbReference>
<organism evidence="2 3">
    <name type="scientific">Pigmentiphaga aceris</name>
    <dbReference type="NCBI Taxonomy" id="1940612"/>
    <lineage>
        <taxon>Bacteria</taxon>
        <taxon>Pseudomonadati</taxon>
        <taxon>Pseudomonadota</taxon>
        <taxon>Betaproteobacteria</taxon>
        <taxon>Burkholderiales</taxon>
        <taxon>Alcaligenaceae</taxon>
        <taxon>Pigmentiphaga</taxon>
    </lineage>
</organism>
<name>A0A5C0AV37_9BURK</name>
<dbReference type="Proteomes" id="UP000325161">
    <property type="component" value="Chromosome"/>
</dbReference>
<keyword evidence="3" id="KW-1185">Reference proteome</keyword>
<evidence type="ECO:0000256" key="1">
    <source>
        <dbReference type="SAM" id="SignalP"/>
    </source>
</evidence>
<evidence type="ECO:0000313" key="2">
    <source>
        <dbReference type="EMBL" id="QEI06208.1"/>
    </source>
</evidence>
<protein>
    <recommendedName>
        <fullName evidence="4">Lipoprotein</fullName>
    </recommendedName>
</protein>
<feature type="signal peptide" evidence="1">
    <location>
        <begin position="1"/>
        <end position="20"/>
    </location>
</feature>
<dbReference type="AlphaFoldDB" id="A0A5C0AV37"/>
<gene>
    <name evidence="2" type="ORF">FXN63_10430</name>
</gene>
<dbReference type="RefSeq" id="WP_148814591.1">
    <property type="nucleotide sequence ID" value="NZ_CP043046.1"/>
</dbReference>
<accession>A0A5C0AV37</accession>
<sequence length="235" mass="25604">MSFLRPLLSVLAVVILAGCAAKPQLTGESAMQPKQLSFPAVDAPAVAAKGGVVHLRANYLGSYTYRLRDTLSVGFMLGRLSVTSANELLEAELQGERMYCTQQRVFSAMLEGPSKHACFGRGPTDGVFNRVRVAPGEYWFTKDLPQGVPYVSTERGVSVDGSPLKREIYFEGSENGVVLFTVKTYDQSLDGQARMRPIMLPVPTLPATVDVDGAQILIEKVTPNALTYRLKKGFL</sequence>
<evidence type="ECO:0000313" key="3">
    <source>
        <dbReference type="Proteomes" id="UP000325161"/>
    </source>
</evidence>
<evidence type="ECO:0008006" key="4">
    <source>
        <dbReference type="Google" id="ProtNLM"/>
    </source>
</evidence>
<proteinExistence type="predicted"/>
<feature type="chain" id="PRO_5023043532" description="Lipoprotein" evidence="1">
    <location>
        <begin position="21"/>
        <end position="235"/>
    </location>
</feature>
<dbReference type="PROSITE" id="PS51257">
    <property type="entry name" value="PROKAR_LIPOPROTEIN"/>
    <property type="match status" value="1"/>
</dbReference>
<keyword evidence="1" id="KW-0732">Signal</keyword>